<dbReference type="RefSeq" id="WP_114069567.1">
    <property type="nucleotide sequence ID" value="NZ_CP030850.1"/>
</dbReference>
<sequence>MKKMNPLPYLTQVMPLVALVGTYLLIIAYDKSKIVERVTSKGIKTVGTVVEIRQNPGELFGSKEGEGQAPVVDFVTKNGSHRHYSTHYQTPSPYQVGQKVEVCYYFYKSIREVLLANEGAGTLPKTLFRWGIALCLISYPFLIKKLMLLGGVN</sequence>
<evidence type="ECO:0000256" key="1">
    <source>
        <dbReference type="SAM" id="Phobius"/>
    </source>
</evidence>
<evidence type="ECO:0000313" key="3">
    <source>
        <dbReference type="Proteomes" id="UP000251993"/>
    </source>
</evidence>
<keyword evidence="1" id="KW-1133">Transmembrane helix</keyword>
<feature type="transmembrane region" description="Helical" evidence="1">
    <location>
        <begin position="127"/>
        <end position="143"/>
    </location>
</feature>
<dbReference type="KEGG" id="run:DR864_25270"/>
<dbReference type="OrthoDB" id="952436at2"/>
<dbReference type="AlphaFoldDB" id="A0A344TQ85"/>
<reference evidence="2 3" key="1">
    <citation type="submission" date="2018-07" db="EMBL/GenBank/DDBJ databases">
        <title>Genome sequencing of Runella.</title>
        <authorList>
            <person name="Baek M.-G."/>
            <person name="Yi H."/>
        </authorList>
    </citation>
    <scope>NUCLEOTIDE SEQUENCE [LARGE SCALE GENOMIC DNA]</scope>
    <source>
        <strain evidence="2 3">HYN0085</strain>
    </source>
</reference>
<protein>
    <recommendedName>
        <fullName evidence="4">DUF3592 domain-containing protein</fullName>
    </recommendedName>
</protein>
<name>A0A344TQ85_9BACT</name>
<proteinExistence type="predicted"/>
<feature type="transmembrane region" description="Helical" evidence="1">
    <location>
        <begin position="7"/>
        <end position="29"/>
    </location>
</feature>
<evidence type="ECO:0008006" key="4">
    <source>
        <dbReference type="Google" id="ProtNLM"/>
    </source>
</evidence>
<keyword evidence="3" id="KW-1185">Reference proteome</keyword>
<accession>A0A344TQ85</accession>
<keyword evidence="1" id="KW-0812">Transmembrane</keyword>
<keyword evidence="1" id="KW-0472">Membrane</keyword>
<organism evidence="2 3">
    <name type="scientific">Runella rosea</name>
    <dbReference type="NCBI Taxonomy" id="2259595"/>
    <lineage>
        <taxon>Bacteria</taxon>
        <taxon>Pseudomonadati</taxon>
        <taxon>Bacteroidota</taxon>
        <taxon>Cytophagia</taxon>
        <taxon>Cytophagales</taxon>
        <taxon>Spirosomataceae</taxon>
        <taxon>Runella</taxon>
    </lineage>
</organism>
<dbReference type="EMBL" id="CP030850">
    <property type="protein sequence ID" value="AXE20806.1"/>
    <property type="molecule type" value="Genomic_DNA"/>
</dbReference>
<gene>
    <name evidence="2" type="ORF">DR864_25270</name>
</gene>
<dbReference type="Proteomes" id="UP000251993">
    <property type="component" value="Chromosome"/>
</dbReference>
<evidence type="ECO:0000313" key="2">
    <source>
        <dbReference type="EMBL" id="AXE20806.1"/>
    </source>
</evidence>